<keyword evidence="2" id="KW-0472">Membrane</keyword>
<feature type="transmembrane region" description="Helical" evidence="2">
    <location>
        <begin position="312"/>
        <end position="343"/>
    </location>
</feature>
<dbReference type="Proteomes" id="UP001150238">
    <property type="component" value="Unassembled WGS sequence"/>
</dbReference>
<feature type="compositionally biased region" description="Basic and acidic residues" evidence="1">
    <location>
        <begin position="1"/>
        <end position="10"/>
    </location>
</feature>
<feature type="region of interest" description="Disordered" evidence="1">
    <location>
        <begin position="228"/>
        <end position="261"/>
    </location>
</feature>
<evidence type="ECO:0000313" key="3">
    <source>
        <dbReference type="EMBL" id="KAJ4487390.1"/>
    </source>
</evidence>
<keyword evidence="2" id="KW-0812">Transmembrane</keyword>
<evidence type="ECO:0000256" key="1">
    <source>
        <dbReference type="SAM" id="MobiDB-lite"/>
    </source>
</evidence>
<dbReference type="AlphaFoldDB" id="A0A9W9ARR1"/>
<feature type="transmembrane region" description="Helical" evidence="2">
    <location>
        <begin position="278"/>
        <end position="297"/>
    </location>
</feature>
<gene>
    <name evidence="3" type="ORF">C8J55DRAFT_328652</name>
</gene>
<feature type="transmembrane region" description="Helical" evidence="2">
    <location>
        <begin position="194"/>
        <end position="217"/>
    </location>
</feature>
<evidence type="ECO:0000313" key="4">
    <source>
        <dbReference type="Proteomes" id="UP001150238"/>
    </source>
</evidence>
<feature type="transmembrane region" description="Helical" evidence="2">
    <location>
        <begin position="152"/>
        <end position="174"/>
    </location>
</feature>
<name>A0A9W9ARR1_9AGAR</name>
<feature type="region of interest" description="Disordered" evidence="1">
    <location>
        <begin position="1"/>
        <end position="39"/>
    </location>
</feature>
<feature type="compositionally biased region" description="Basic and acidic residues" evidence="1">
    <location>
        <begin position="228"/>
        <end position="247"/>
    </location>
</feature>
<protein>
    <submittedName>
        <fullName evidence="3">Uncharacterized protein</fullName>
    </submittedName>
</protein>
<keyword evidence="2" id="KW-1133">Transmembrane helix</keyword>
<evidence type="ECO:0000256" key="2">
    <source>
        <dbReference type="SAM" id="Phobius"/>
    </source>
</evidence>
<reference evidence="3" key="1">
    <citation type="submission" date="2022-08" db="EMBL/GenBank/DDBJ databases">
        <authorList>
            <consortium name="DOE Joint Genome Institute"/>
            <person name="Min B."/>
            <person name="Riley R."/>
            <person name="Sierra-Patev S."/>
            <person name="Naranjo-Ortiz M."/>
            <person name="Looney B."/>
            <person name="Konkel Z."/>
            <person name="Slot J.C."/>
            <person name="Sakamoto Y."/>
            <person name="Steenwyk J.L."/>
            <person name="Rokas A."/>
            <person name="Carro J."/>
            <person name="Camarero S."/>
            <person name="Ferreira P."/>
            <person name="Molpeceres G."/>
            <person name="Ruiz-Duenas F.J."/>
            <person name="Serrano A."/>
            <person name="Henrissat B."/>
            <person name="Drula E."/>
            <person name="Hughes K.W."/>
            <person name="Mata J.L."/>
            <person name="Ishikawa N.K."/>
            <person name="Vargas-Isla R."/>
            <person name="Ushijima S."/>
            <person name="Smith C.A."/>
            <person name="Ahrendt S."/>
            <person name="Andreopoulos W."/>
            <person name="He G."/>
            <person name="Labutti K."/>
            <person name="Lipzen A."/>
            <person name="Ng V."/>
            <person name="Sandor L."/>
            <person name="Barry K."/>
            <person name="Martinez A.T."/>
            <person name="Xiao Y."/>
            <person name="Gibbons J.G."/>
            <person name="Terashima K."/>
            <person name="Hibbett D.S."/>
            <person name="Grigoriev I.V."/>
        </authorList>
    </citation>
    <scope>NUCLEOTIDE SEQUENCE</scope>
    <source>
        <strain evidence="3">Sp2 HRB7682 ss15</strain>
    </source>
</reference>
<sequence>MSNGNTKDDSGSLLLRTRSAGDPSFSPSDLGVPRTGASHMSSDHFFSSTVITIPKRASRGPYSAGPSFNAFFPEPIPERRENQVIAAIPSSPHIPSPAILHPPPTPIPTNNPIPAPLLRRPVHTHHSPIARLLHFFGYGNDASKIRKQLVSLIWRLGWGFAQMVGIVVVLASFAPKASPTVPGANEWTACNRPVGVWSCLWLGRIIVACVVACWGWIRDRSIQNRNARIDPESGQRASNSEHSEQIRSHNPQQPPFPSINSPQTQNDHLPHTVMFTRLSLLSSMYGVIWFLTAYILVCTSLNTCRLSSPHIWWLIIAILCTMYLKLILLSLIVSVFALVFSIWNILLLCTTKSDAESTDDQTGH</sequence>
<accession>A0A9W9ARR1</accession>
<proteinExistence type="predicted"/>
<dbReference type="EMBL" id="JANVFS010000009">
    <property type="protein sequence ID" value="KAJ4487390.1"/>
    <property type="molecule type" value="Genomic_DNA"/>
</dbReference>
<comment type="caution">
    <text evidence="3">The sequence shown here is derived from an EMBL/GenBank/DDBJ whole genome shotgun (WGS) entry which is preliminary data.</text>
</comment>
<organism evidence="3 4">
    <name type="scientific">Lentinula lateritia</name>
    <dbReference type="NCBI Taxonomy" id="40482"/>
    <lineage>
        <taxon>Eukaryota</taxon>
        <taxon>Fungi</taxon>
        <taxon>Dikarya</taxon>
        <taxon>Basidiomycota</taxon>
        <taxon>Agaricomycotina</taxon>
        <taxon>Agaricomycetes</taxon>
        <taxon>Agaricomycetidae</taxon>
        <taxon>Agaricales</taxon>
        <taxon>Marasmiineae</taxon>
        <taxon>Omphalotaceae</taxon>
        <taxon>Lentinula</taxon>
    </lineage>
</organism>
<reference evidence="3" key="2">
    <citation type="journal article" date="2023" name="Proc. Natl. Acad. Sci. U.S.A.">
        <title>A global phylogenomic analysis of the shiitake genus Lentinula.</title>
        <authorList>
            <person name="Sierra-Patev S."/>
            <person name="Min B."/>
            <person name="Naranjo-Ortiz M."/>
            <person name="Looney B."/>
            <person name="Konkel Z."/>
            <person name="Slot J.C."/>
            <person name="Sakamoto Y."/>
            <person name="Steenwyk J.L."/>
            <person name="Rokas A."/>
            <person name="Carro J."/>
            <person name="Camarero S."/>
            <person name="Ferreira P."/>
            <person name="Molpeceres G."/>
            <person name="Ruiz-Duenas F.J."/>
            <person name="Serrano A."/>
            <person name="Henrissat B."/>
            <person name="Drula E."/>
            <person name="Hughes K.W."/>
            <person name="Mata J.L."/>
            <person name="Ishikawa N.K."/>
            <person name="Vargas-Isla R."/>
            <person name="Ushijima S."/>
            <person name="Smith C.A."/>
            <person name="Donoghue J."/>
            <person name="Ahrendt S."/>
            <person name="Andreopoulos W."/>
            <person name="He G."/>
            <person name="LaButti K."/>
            <person name="Lipzen A."/>
            <person name="Ng V."/>
            <person name="Riley R."/>
            <person name="Sandor L."/>
            <person name="Barry K."/>
            <person name="Martinez A.T."/>
            <person name="Xiao Y."/>
            <person name="Gibbons J.G."/>
            <person name="Terashima K."/>
            <person name="Grigoriev I.V."/>
            <person name="Hibbett D."/>
        </authorList>
    </citation>
    <scope>NUCLEOTIDE SEQUENCE</scope>
    <source>
        <strain evidence="3">Sp2 HRB7682 ss15</strain>
    </source>
</reference>